<dbReference type="PANTHER" id="PTHR47377:SF1">
    <property type="entry name" value="RHODANESE-LIKE DOMAIN-CONTAINING PROTEIN 4, CHLOROPLASTIC"/>
    <property type="match status" value="1"/>
</dbReference>
<feature type="compositionally biased region" description="Basic and acidic residues" evidence="1">
    <location>
        <begin position="410"/>
        <end position="432"/>
    </location>
</feature>
<feature type="compositionally biased region" description="Basic and acidic residues" evidence="1">
    <location>
        <begin position="499"/>
        <end position="514"/>
    </location>
</feature>
<gene>
    <name evidence="3" type="ORF">WJX72_006317</name>
</gene>
<reference evidence="3 4" key="1">
    <citation type="journal article" date="2024" name="Nat. Commun.">
        <title>Phylogenomics reveals the evolutionary origins of lichenization in chlorophyte algae.</title>
        <authorList>
            <person name="Puginier C."/>
            <person name="Libourel C."/>
            <person name="Otte J."/>
            <person name="Skaloud P."/>
            <person name="Haon M."/>
            <person name="Grisel S."/>
            <person name="Petersen M."/>
            <person name="Berrin J.G."/>
            <person name="Delaux P.M."/>
            <person name="Dal Grande F."/>
            <person name="Keller J."/>
        </authorList>
    </citation>
    <scope>NUCLEOTIDE SEQUENCE [LARGE SCALE GENOMIC DNA]</scope>
    <source>
        <strain evidence="3 4">SAG 2043</strain>
    </source>
</reference>
<feature type="domain" description="Rhodanese" evidence="2">
    <location>
        <begin position="141"/>
        <end position="252"/>
    </location>
</feature>
<evidence type="ECO:0000256" key="1">
    <source>
        <dbReference type="SAM" id="MobiDB-lite"/>
    </source>
</evidence>
<feature type="compositionally biased region" description="Basic and acidic residues" evidence="1">
    <location>
        <begin position="439"/>
        <end position="483"/>
    </location>
</feature>
<feature type="region of interest" description="Disordered" evidence="1">
    <location>
        <begin position="393"/>
        <end position="528"/>
    </location>
</feature>
<dbReference type="AlphaFoldDB" id="A0AAW1Q445"/>
<evidence type="ECO:0000313" key="3">
    <source>
        <dbReference type="EMBL" id="KAK9815587.1"/>
    </source>
</evidence>
<protein>
    <recommendedName>
        <fullName evidence="2">Rhodanese domain-containing protein</fullName>
    </recommendedName>
</protein>
<dbReference type="SUPFAM" id="SSF52821">
    <property type="entry name" value="Rhodanese/Cell cycle control phosphatase"/>
    <property type="match status" value="1"/>
</dbReference>
<dbReference type="InterPro" id="IPR044240">
    <property type="entry name" value="STR4-like"/>
</dbReference>
<dbReference type="InterPro" id="IPR001763">
    <property type="entry name" value="Rhodanese-like_dom"/>
</dbReference>
<sequence>MASASAQITAPSLARTPCSSRAVRPRSTAVRAVAHAEESNVLRRAAQLGASLPLILTAPAAWAEDLGVTLPTPEATSQAISDATGALPSDVQQLLTDSPWLIPGAIGVVAVPLLLAGVLGGGVGSKAKATSAVNAFEALKEEPRTVFVDIRNKQDVKEFGSPDLRAARKSIVSVPYTQVVSGEAQVVEDFAQKLGKVRSIKEDSIVILFDSYCQDSPKAAKAIADLVETVYYVTGGGEGPSGWKASELPWKAPGFQLDLGGLGTSVDNFAEEFKAAPSVTKLGIAAGAIGAASLVIFNEVEVLLEVLGVLVAGQFFAKNVLFAKDRKSTTEKIKVLVDEKIKPQEAATDLKKLANTLLETEQTAEKAAGSTARAKGRQVQDLVAQKTKEAEQFAKQWPPSKKLASAAEQVRQEAKPVAKDLSSKAQDVKKETSAAAKDLSAKAKDTAKDVQKDSRAAAKDLSSKTKETTKEAEAAAKDVKKEVQGGAQQAKQELNGAAKETKKELNGAAKDTKQELNGAVDWQADPAKKEAREWISSWRKERSNS</sequence>
<dbReference type="PANTHER" id="PTHR47377">
    <property type="entry name" value="RHODANESE-LIKE DOMAIN-CONTAINING PROTEIN 4, CHLOROPLASTIC"/>
    <property type="match status" value="1"/>
</dbReference>
<keyword evidence="4" id="KW-1185">Reference proteome</keyword>
<dbReference type="Gene3D" id="3.40.250.10">
    <property type="entry name" value="Rhodanese-like domain"/>
    <property type="match status" value="1"/>
</dbReference>
<dbReference type="Proteomes" id="UP001489004">
    <property type="component" value="Unassembled WGS sequence"/>
</dbReference>
<name>A0AAW1Q445_9CHLO</name>
<evidence type="ECO:0000259" key="2">
    <source>
        <dbReference type="PROSITE" id="PS50206"/>
    </source>
</evidence>
<comment type="caution">
    <text evidence="3">The sequence shown here is derived from an EMBL/GenBank/DDBJ whole genome shotgun (WGS) entry which is preliminary data.</text>
</comment>
<accession>A0AAW1Q445</accession>
<dbReference type="InterPro" id="IPR036873">
    <property type="entry name" value="Rhodanese-like_dom_sf"/>
</dbReference>
<evidence type="ECO:0000313" key="4">
    <source>
        <dbReference type="Proteomes" id="UP001489004"/>
    </source>
</evidence>
<organism evidence="3 4">
    <name type="scientific">[Myrmecia] bisecta</name>
    <dbReference type="NCBI Taxonomy" id="41462"/>
    <lineage>
        <taxon>Eukaryota</taxon>
        <taxon>Viridiplantae</taxon>
        <taxon>Chlorophyta</taxon>
        <taxon>core chlorophytes</taxon>
        <taxon>Trebouxiophyceae</taxon>
        <taxon>Trebouxiales</taxon>
        <taxon>Trebouxiaceae</taxon>
        <taxon>Myrmecia</taxon>
    </lineage>
</organism>
<proteinExistence type="predicted"/>
<dbReference type="PROSITE" id="PS50206">
    <property type="entry name" value="RHODANESE_3"/>
    <property type="match status" value="1"/>
</dbReference>
<dbReference type="EMBL" id="JALJOR010000006">
    <property type="protein sequence ID" value="KAK9815587.1"/>
    <property type="molecule type" value="Genomic_DNA"/>
</dbReference>